<dbReference type="Proteomes" id="UP000027997">
    <property type="component" value="Unassembled WGS sequence"/>
</dbReference>
<keyword evidence="1" id="KW-1133">Transmembrane helix</keyword>
<evidence type="ECO:0000313" key="3">
    <source>
        <dbReference type="Proteomes" id="UP000027997"/>
    </source>
</evidence>
<name>A0A081K9T4_9GAMM</name>
<proteinExistence type="predicted"/>
<feature type="transmembrane region" description="Helical" evidence="1">
    <location>
        <begin position="73"/>
        <end position="95"/>
    </location>
</feature>
<feature type="transmembrane region" description="Helical" evidence="1">
    <location>
        <begin position="7"/>
        <end position="28"/>
    </location>
</feature>
<accession>A0A081K9T4</accession>
<protein>
    <recommendedName>
        <fullName evidence="4">DUF4345 domain-containing protein</fullName>
    </recommendedName>
</protein>
<comment type="caution">
    <text evidence="2">The sequence shown here is derived from an EMBL/GenBank/DDBJ whole genome shotgun (WGS) entry which is preliminary data.</text>
</comment>
<reference evidence="2 3" key="1">
    <citation type="submission" date="2014-06" db="EMBL/GenBank/DDBJ databases">
        <title>Whole Genome Sequences of Three Symbiotic Endozoicomonas Bacteria.</title>
        <authorList>
            <person name="Neave M.J."/>
            <person name="Apprill A."/>
            <person name="Voolstra C.R."/>
        </authorList>
    </citation>
    <scope>NUCLEOTIDE SEQUENCE [LARGE SCALE GENOMIC DNA]</scope>
    <source>
        <strain evidence="2 3">DSM 22380</strain>
    </source>
</reference>
<sequence length="141" mass="15358">MNKKTLYLIFNIAVWTPWGLACTLAPFLVTDIIGVKSLHPSGETDMRAMYGGFQLAMGLMALHALVNPRFFKSFVYALGVIGSCLALSRTYGLFIDDSFTTYTLGVLGYELFAGISGLVWLYSLSGQTTSNKASGRYQASS</sequence>
<evidence type="ECO:0008006" key="4">
    <source>
        <dbReference type="Google" id="ProtNLM"/>
    </source>
</evidence>
<evidence type="ECO:0000256" key="1">
    <source>
        <dbReference type="SAM" id="Phobius"/>
    </source>
</evidence>
<feature type="transmembrane region" description="Helical" evidence="1">
    <location>
        <begin position="101"/>
        <end position="122"/>
    </location>
</feature>
<dbReference type="EMBL" id="JOJP01000001">
    <property type="protein sequence ID" value="KEI70910.1"/>
    <property type="molecule type" value="Genomic_DNA"/>
</dbReference>
<organism evidence="2 3">
    <name type="scientific">Endozoicomonas elysicola</name>
    <dbReference type="NCBI Taxonomy" id="305900"/>
    <lineage>
        <taxon>Bacteria</taxon>
        <taxon>Pseudomonadati</taxon>
        <taxon>Pseudomonadota</taxon>
        <taxon>Gammaproteobacteria</taxon>
        <taxon>Oceanospirillales</taxon>
        <taxon>Endozoicomonadaceae</taxon>
        <taxon>Endozoicomonas</taxon>
    </lineage>
</organism>
<dbReference type="eggNOG" id="ENOG50318JV">
    <property type="taxonomic scope" value="Bacteria"/>
</dbReference>
<keyword evidence="3" id="KW-1185">Reference proteome</keyword>
<keyword evidence="1" id="KW-0812">Transmembrane</keyword>
<dbReference type="Pfam" id="PF14248">
    <property type="entry name" value="DUF4345"/>
    <property type="match status" value="1"/>
</dbReference>
<gene>
    <name evidence="2" type="ORF">GV64_09285</name>
</gene>
<dbReference type="InterPro" id="IPR025597">
    <property type="entry name" value="DUF4345"/>
</dbReference>
<dbReference type="PROSITE" id="PS51257">
    <property type="entry name" value="PROKAR_LIPOPROTEIN"/>
    <property type="match status" value="1"/>
</dbReference>
<keyword evidence="1" id="KW-0472">Membrane</keyword>
<dbReference type="AlphaFoldDB" id="A0A081K9T4"/>
<dbReference type="RefSeq" id="WP_020580452.1">
    <property type="nucleotide sequence ID" value="NZ_JOJP01000001.1"/>
</dbReference>
<feature type="transmembrane region" description="Helical" evidence="1">
    <location>
        <begin position="48"/>
        <end position="66"/>
    </location>
</feature>
<evidence type="ECO:0000313" key="2">
    <source>
        <dbReference type="EMBL" id="KEI70910.1"/>
    </source>
</evidence>